<dbReference type="Pfam" id="PF01725">
    <property type="entry name" value="Ham1p_like"/>
    <property type="match status" value="1"/>
</dbReference>
<dbReference type="InterPro" id="IPR002637">
    <property type="entry name" value="RdgB/HAM1"/>
</dbReference>
<dbReference type="RefSeq" id="WP_078232438.1">
    <property type="nucleotide sequence ID" value="NZ_MWLE01000083.1"/>
</dbReference>
<comment type="catalytic activity">
    <reaction evidence="10">
        <text>ITP + H2O = IMP + diphosphate + H(+)</text>
        <dbReference type="Rhea" id="RHEA:29399"/>
        <dbReference type="ChEBI" id="CHEBI:15377"/>
        <dbReference type="ChEBI" id="CHEBI:15378"/>
        <dbReference type="ChEBI" id="CHEBI:33019"/>
        <dbReference type="ChEBI" id="CHEBI:58053"/>
        <dbReference type="ChEBI" id="CHEBI:61402"/>
        <dbReference type="EC" id="3.6.1.66"/>
    </reaction>
</comment>
<dbReference type="GO" id="GO:0000166">
    <property type="term" value="F:nucleotide binding"/>
    <property type="evidence" value="ECO:0007669"/>
    <property type="project" value="UniProtKB-KW"/>
</dbReference>
<dbReference type="GO" id="GO:0017111">
    <property type="term" value="F:ribonucleoside triphosphate phosphatase activity"/>
    <property type="evidence" value="ECO:0007669"/>
    <property type="project" value="InterPro"/>
</dbReference>
<keyword evidence="3 10" id="KW-0479">Metal-binding</keyword>
<feature type="binding site" evidence="10">
    <location>
        <position position="73"/>
    </location>
    <ligand>
        <name>Mg(2+)</name>
        <dbReference type="ChEBI" id="CHEBI:18420"/>
    </ligand>
</feature>
<sequence length="218" mass="22985">MTRPVLVIASGNTGKLAEFRQLLEEVLPHGAVDVRGRPAGVTVEETGADFLANACLKATTVARCTGAWTLADDSGLCVDALDGRPGIHSARYAPGNARRMERLLEELAGCRDRSARFVTALALARPDGAVALTSRGVSNGSILEAPIGEGGFGYDPLFWVPTVGLSFAQMTPAQKRRHGHRGRAFAGLQPRLVTLLRQQPDVFRAPEAPSPGSPPPGG</sequence>
<feature type="binding site" evidence="10">
    <location>
        <position position="74"/>
    </location>
    <ligand>
        <name>substrate</name>
    </ligand>
</feature>
<dbReference type="FunFam" id="3.90.950.10:FF:000001">
    <property type="entry name" value="dITP/XTP pyrophosphatase"/>
    <property type="match status" value="1"/>
</dbReference>
<gene>
    <name evidence="12" type="ORF">BV53_06060</name>
</gene>
<dbReference type="AlphaFoldDB" id="A0A1T1D0A8"/>
<evidence type="ECO:0000256" key="3">
    <source>
        <dbReference type="ARBA" id="ARBA00022723"/>
    </source>
</evidence>
<dbReference type="GO" id="GO:0009117">
    <property type="term" value="P:nucleotide metabolic process"/>
    <property type="evidence" value="ECO:0007669"/>
    <property type="project" value="UniProtKB-KW"/>
</dbReference>
<evidence type="ECO:0000256" key="4">
    <source>
        <dbReference type="ARBA" id="ARBA00022741"/>
    </source>
</evidence>
<comment type="subunit">
    <text evidence="2 10">Homodimer.</text>
</comment>
<comment type="similarity">
    <text evidence="1 10 11">Belongs to the HAM1 NTPase family.</text>
</comment>
<keyword evidence="5 10" id="KW-0378">Hydrolase</keyword>
<evidence type="ECO:0000256" key="10">
    <source>
        <dbReference type="HAMAP-Rule" id="MF_01405"/>
    </source>
</evidence>
<dbReference type="EMBL" id="MWLE01000083">
    <property type="protein sequence ID" value="OOV34295.1"/>
    <property type="molecule type" value="Genomic_DNA"/>
</dbReference>
<dbReference type="PANTHER" id="PTHR11067:SF9">
    <property type="entry name" value="INOSINE TRIPHOSPHATE PYROPHOSPHATASE"/>
    <property type="match status" value="1"/>
</dbReference>
<dbReference type="PANTHER" id="PTHR11067">
    <property type="entry name" value="INOSINE TRIPHOSPHATE PYROPHOSPHATASE/HAM1 PROTEIN"/>
    <property type="match status" value="1"/>
</dbReference>
<keyword evidence="7 10" id="KW-0546">Nucleotide metabolism</keyword>
<evidence type="ECO:0000256" key="5">
    <source>
        <dbReference type="ARBA" id="ARBA00022801"/>
    </source>
</evidence>
<dbReference type="GO" id="GO:0046872">
    <property type="term" value="F:metal ion binding"/>
    <property type="evidence" value="ECO:0007669"/>
    <property type="project" value="UniProtKB-KW"/>
</dbReference>
<evidence type="ECO:0000256" key="2">
    <source>
        <dbReference type="ARBA" id="ARBA00011738"/>
    </source>
</evidence>
<comment type="cofactor">
    <cofactor evidence="10">
        <name>Mg(2+)</name>
        <dbReference type="ChEBI" id="CHEBI:18420"/>
    </cofactor>
    <text evidence="10">Binds 1 Mg(2+) ion per subunit.</text>
</comment>
<name>A0A1T1D0A8_9SYNE</name>
<dbReference type="GO" id="GO:0035870">
    <property type="term" value="F:dITP diphosphatase activity"/>
    <property type="evidence" value="ECO:0007669"/>
    <property type="project" value="UniProtKB-UniRule"/>
</dbReference>
<keyword evidence="4 10" id="KW-0547">Nucleotide-binding</keyword>
<comment type="function">
    <text evidence="10">Pyrophosphatase that catalyzes the hydrolysis of nucleoside triphosphates to their monophosphate derivatives, with a high preference for the non-canonical purine nucleotides XTP (xanthosine triphosphate), dITP (deoxyinosine triphosphate) and ITP. Seems to function as a house-cleaning enzyme that removes non-canonical purine nucleotides from the nucleotide pool, thus preventing their incorporation into DNA/RNA and avoiding chromosomal lesions.</text>
</comment>
<dbReference type="GO" id="GO:0036220">
    <property type="term" value="F:ITP diphosphatase activity"/>
    <property type="evidence" value="ECO:0007669"/>
    <property type="project" value="UniProtKB-UniRule"/>
</dbReference>
<dbReference type="HAMAP" id="MF_01405">
    <property type="entry name" value="Non_canon_purine_NTPase"/>
    <property type="match status" value="1"/>
</dbReference>
<evidence type="ECO:0000313" key="13">
    <source>
        <dbReference type="Proteomes" id="UP000242590"/>
    </source>
</evidence>
<dbReference type="InterPro" id="IPR020922">
    <property type="entry name" value="dITP/XTP_pyrophosphatase"/>
</dbReference>
<dbReference type="GO" id="GO:0036222">
    <property type="term" value="F:XTP diphosphatase activity"/>
    <property type="evidence" value="ECO:0007669"/>
    <property type="project" value="UniProtKB-UniRule"/>
</dbReference>
<proteinExistence type="inferred from homology"/>
<comment type="catalytic activity">
    <reaction evidence="9 10">
        <text>XTP + H2O = XMP + diphosphate + H(+)</text>
        <dbReference type="Rhea" id="RHEA:28610"/>
        <dbReference type="ChEBI" id="CHEBI:15377"/>
        <dbReference type="ChEBI" id="CHEBI:15378"/>
        <dbReference type="ChEBI" id="CHEBI:33019"/>
        <dbReference type="ChEBI" id="CHEBI:57464"/>
        <dbReference type="ChEBI" id="CHEBI:61314"/>
        <dbReference type="EC" id="3.6.1.66"/>
    </reaction>
</comment>
<evidence type="ECO:0000313" key="12">
    <source>
        <dbReference type="EMBL" id="OOV34295.1"/>
    </source>
</evidence>
<dbReference type="OrthoDB" id="9807456at2"/>
<dbReference type="NCBIfam" id="TIGR00042">
    <property type="entry name" value="RdgB/HAM1 family non-canonical purine NTP pyrophosphatase"/>
    <property type="match status" value="1"/>
</dbReference>
<evidence type="ECO:0000256" key="6">
    <source>
        <dbReference type="ARBA" id="ARBA00022842"/>
    </source>
</evidence>
<accession>A0A1T1D0A8</accession>
<feature type="binding site" evidence="10">
    <location>
        <position position="44"/>
    </location>
    <ligand>
        <name>Mg(2+)</name>
        <dbReference type="ChEBI" id="CHEBI:18420"/>
    </ligand>
</feature>
<organism evidence="12 13">
    <name type="scientific">Candidatus Synechococcus spongiarum LMB bulk15N</name>
    <dbReference type="NCBI Taxonomy" id="1943583"/>
    <lineage>
        <taxon>Bacteria</taxon>
        <taxon>Bacillati</taxon>
        <taxon>Cyanobacteriota</taxon>
        <taxon>Cyanophyceae</taxon>
        <taxon>Synechococcales</taxon>
        <taxon>Synechococcaceae</taxon>
        <taxon>Synechococcus</taxon>
    </lineage>
</organism>
<reference evidence="12 13" key="1">
    <citation type="submission" date="2017-02" db="EMBL/GenBank/DDBJ databases">
        <title>Draft Genome Sequences of 'Candidatus Synechococcus spongiarum', Cyanobacterial Symbionts of the Mediterranean Sponge Aplysina aerophoba from two locations.</title>
        <authorList>
            <person name="Slaby B.M."/>
            <person name="Hentschel U."/>
        </authorList>
    </citation>
    <scope>NUCLEOTIDE SEQUENCE [LARGE SCALE GENOMIC DNA]</scope>
    <source>
        <strain evidence="12">LMB bulk15N</strain>
    </source>
</reference>
<evidence type="ECO:0000256" key="7">
    <source>
        <dbReference type="ARBA" id="ARBA00023080"/>
    </source>
</evidence>
<dbReference type="Gene3D" id="3.90.950.10">
    <property type="match status" value="1"/>
</dbReference>
<dbReference type="SUPFAM" id="SSF52972">
    <property type="entry name" value="ITPase-like"/>
    <property type="match status" value="1"/>
</dbReference>
<dbReference type="EC" id="3.6.1.66" evidence="10"/>
<dbReference type="InterPro" id="IPR029001">
    <property type="entry name" value="ITPase-like_fam"/>
</dbReference>
<dbReference type="GO" id="GO:0009146">
    <property type="term" value="P:purine nucleoside triphosphate catabolic process"/>
    <property type="evidence" value="ECO:0007669"/>
    <property type="project" value="UniProtKB-UniRule"/>
</dbReference>
<comment type="caution">
    <text evidence="12">The sequence shown here is derived from an EMBL/GenBank/DDBJ whole genome shotgun (WGS) entry which is preliminary data.</text>
</comment>
<evidence type="ECO:0000256" key="8">
    <source>
        <dbReference type="ARBA" id="ARBA00051875"/>
    </source>
</evidence>
<feature type="binding site" evidence="10">
    <location>
        <begin position="180"/>
        <end position="181"/>
    </location>
    <ligand>
        <name>substrate</name>
    </ligand>
</feature>
<evidence type="ECO:0000256" key="11">
    <source>
        <dbReference type="RuleBase" id="RU003781"/>
    </source>
</evidence>
<feature type="binding site" evidence="10">
    <location>
        <begin position="152"/>
        <end position="155"/>
    </location>
    <ligand>
        <name>substrate</name>
    </ligand>
</feature>
<dbReference type="CDD" id="cd00515">
    <property type="entry name" value="HAM1"/>
    <property type="match status" value="1"/>
</dbReference>
<feature type="active site" description="Proton acceptor" evidence="10">
    <location>
        <position position="73"/>
    </location>
</feature>
<evidence type="ECO:0000256" key="1">
    <source>
        <dbReference type="ARBA" id="ARBA00008023"/>
    </source>
</evidence>
<dbReference type="Proteomes" id="UP000242590">
    <property type="component" value="Unassembled WGS sequence"/>
</dbReference>
<dbReference type="GO" id="GO:0005829">
    <property type="term" value="C:cytosol"/>
    <property type="evidence" value="ECO:0007669"/>
    <property type="project" value="TreeGrafter"/>
</dbReference>
<feature type="binding site" evidence="10">
    <location>
        <position position="175"/>
    </location>
    <ligand>
        <name>substrate</name>
    </ligand>
</feature>
<keyword evidence="6 10" id="KW-0460">Magnesium</keyword>
<feature type="binding site" evidence="10">
    <location>
        <begin position="10"/>
        <end position="15"/>
    </location>
    <ligand>
        <name>substrate</name>
    </ligand>
</feature>
<evidence type="ECO:0000256" key="9">
    <source>
        <dbReference type="ARBA" id="ARBA00052017"/>
    </source>
</evidence>
<protein>
    <recommendedName>
        <fullName evidence="10">dITP/XTP pyrophosphatase</fullName>
        <ecNumber evidence="10">3.6.1.66</ecNumber>
    </recommendedName>
    <alternativeName>
        <fullName evidence="10">Non-canonical purine NTP pyrophosphatase</fullName>
    </alternativeName>
    <alternativeName>
        <fullName evidence="10">Non-standard purine NTP pyrophosphatase</fullName>
    </alternativeName>
    <alternativeName>
        <fullName evidence="10">Nucleoside-triphosphate diphosphatase</fullName>
    </alternativeName>
    <alternativeName>
        <fullName evidence="10">Nucleoside-triphosphate pyrophosphatase</fullName>
        <shortName evidence="10">NTPase</shortName>
    </alternativeName>
</protein>
<comment type="catalytic activity">
    <reaction evidence="8 10">
        <text>dITP + H2O = dIMP + diphosphate + H(+)</text>
        <dbReference type="Rhea" id="RHEA:28342"/>
        <dbReference type="ChEBI" id="CHEBI:15377"/>
        <dbReference type="ChEBI" id="CHEBI:15378"/>
        <dbReference type="ChEBI" id="CHEBI:33019"/>
        <dbReference type="ChEBI" id="CHEBI:61194"/>
        <dbReference type="ChEBI" id="CHEBI:61382"/>
        <dbReference type="EC" id="3.6.1.66"/>
    </reaction>
</comment>